<feature type="domain" description="Sushi" evidence="8">
    <location>
        <begin position="282"/>
        <end position="348"/>
    </location>
</feature>
<keyword evidence="10" id="KW-1185">Reference proteome</keyword>
<reference evidence="9 10" key="1">
    <citation type="submission" date="2024-04" db="EMBL/GenBank/DDBJ databases">
        <authorList>
            <person name="Rising A."/>
            <person name="Reimegard J."/>
            <person name="Sonavane S."/>
            <person name="Akerstrom W."/>
            <person name="Nylinder S."/>
            <person name="Hedman E."/>
            <person name="Kallberg Y."/>
        </authorList>
    </citation>
    <scope>NUCLEOTIDE SEQUENCE [LARGE SCALE GENOMIC DNA]</scope>
</reference>
<evidence type="ECO:0000256" key="3">
    <source>
        <dbReference type="ARBA" id="ARBA00023157"/>
    </source>
</evidence>
<sequence length="575" mass="65201">MGFLAPSVIYLAGCVLLILQFFCAATNCPPPDFPERGYYEIQKAEYEAGMEINYFCNGWPMYYKNTAWVPTKKVVTCQSSGNWSEPTPFCDISTKLKSLIPSFEADSRELIVIDGHLHTCIGPQKNRKEILRFSLDGELVPYAVLICFTEGRGMFNIRLSPTWSFTYDTDIAKNKCAFITTEKYQSKTASISVEISSKKNSSISLCEVTVFAKDDKWCEEPPENSVPNGQLEVSHSKAVLHCKKGFKEKDGREEYATCENNTWSYLNLECVEHKPNKEHWKSACPPPDFPETGNYEPKKAEYDVGMEINYTCLGKFSMFVDNAAFGQPKTVTCQSSGKWSDVTPLCDTLAKLKLKNLTTSINPDVKDSTLIDGNINSCFPIPNGTFKFLHFSLERKLIVYSTLICFRPGRGTIKVNITETLHDTYDIDQGFKNVGCVFSSFMKNEKKTDHVTVQVLPDMASSTLLCEILVYAKKYKWCDEPPENSIPNGQLEVSRRSAVLHCNEGFKEKDDKEVYATCKNNTWSYMNLQCVEEKPQKDHRILAIVLTIVIVILTLVGLAIFLHRRKKARRKAQRK</sequence>
<dbReference type="CDD" id="cd00033">
    <property type="entry name" value="CCP"/>
    <property type="match status" value="2"/>
</dbReference>
<comment type="caution">
    <text evidence="5">Lacks conserved residue(s) required for the propagation of feature annotation.</text>
</comment>
<evidence type="ECO:0000256" key="7">
    <source>
        <dbReference type="SAM" id="SignalP"/>
    </source>
</evidence>
<feature type="signal peptide" evidence="7">
    <location>
        <begin position="1"/>
        <end position="25"/>
    </location>
</feature>
<name>A0AAV2AMX2_9ARAC</name>
<evidence type="ECO:0000256" key="4">
    <source>
        <dbReference type="ARBA" id="ARBA00023180"/>
    </source>
</evidence>
<keyword evidence="3" id="KW-1015">Disulfide bond</keyword>
<evidence type="ECO:0000313" key="9">
    <source>
        <dbReference type="EMBL" id="CAL1285346.1"/>
    </source>
</evidence>
<feature type="chain" id="PRO_5043617899" description="Sushi domain-containing protein" evidence="7">
    <location>
        <begin position="26"/>
        <end position="575"/>
    </location>
</feature>
<dbReference type="InterPro" id="IPR000436">
    <property type="entry name" value="Sushi_SCR_CCP_dom"/>
</dbReference>
<evidence type="ECO:0000313" key="10">
    <source>
        <dbReference type="Proteomes" id="UP001497382"/>
    </source>
</evidence>
<keyword evidence="7" id="KW-0732">Signal</keyword>
<dbReference type="PANTHER" id="PTHR19325">
    <property type="entry name" value="COMPLEMENT COMPONENT-RELATED SUSHI DOMAIN-CONTAINING"/>
    <property type="match status" value="1"/>
</dbReference>
<gene>
    <name evidence="9" type="ORF">LARSCL_LOCUS13656</name>
</gene>
<dbReference type="SUPFAM" id="SSF57535">
    <property type="entry name" value="Complement control module/SCR domain"/>
    <property type="match status" value="2"/>
</dbReference>
<feature type="transmembrane region" description="Helical" evidence="6">
    <location>
        <begin position="541"/>
        <end position="562"/>
    </location>
</feature>
<comment type="caution">
    <text evidence="9">The sequence shown here is derived from an EMBL/GenBank/DDBJ whole genome shotgun (WGS) entry which is preliminary data.</text>
</comment>
<dbReference type="Pfam" id="PF00084">
    <property type="entry name" value="Sushi"/>
    <property type="match status" value="3"/>
</dbReference>
<dbReference type="PROSITE" id="PS50923">
    <property type="entry name" value="SUSHI"/>
    <property type="match status" value="2"/>
</dbReference>
<keyword evidence="6" id="KW-0812">Transmembrane</keyword>
<evidence type="ECO:0000256" key="6">
    <source>
        <dbReference type="SAM" id="Phobius"/>
    </source>
</evidence>
<evidence type="ECO:0000256" key="2">
    <source>
        <dbReference type="ARBA" id="ARBA00022737"/>
    </source>
</evidence>
<evidence type="ECO:0000256" key="5">
    <source>
        <dbReference type="PROSITE-ProRule" id="PRU00302"/>
    </source>
</evidence>
<dbReference type="InterPro" id="IPR050350">
    <property type="entry name" value="Compl-Cell_Adhes-Reg"/>
</dbReference>
<dbReference type="SMART" id="SM00032">
    <property type="entry name" value="CCP"/>
    <property type="match status" value="4"/>
</dbReference>
<proteinExistence type="predicted"/>
<keyword evidence="6" id="KW-0472">Membrane</keyword>
<dbReference type="PANTHER" id="PTHR19325:SF575">
    <property type="entry name" value="LOCOMOTION-RELATED PROTEIN HIKARU GENKI"/>
    <property type="match status" value="1"/>
</dbReference>
<evidence type="ECO:0000256" key="1">
    <source>
        <dbReference type="ARBA" id="ARBA00022659"/>
    </source>
</evidence>
<accession>A0AAV2AMX2</accession>
<dbReference type="Gene3D" id="2.10.70.10">
    <property type="entry name" value="Complement Module, domain 1"/>
    <property type="match status" value="2"/>
</dbReference>
<keyword evidence="2" id="KW-0677">Repeat</keyword>
<organism evidence="9 10">
    <name type="scientific">Larinioides sclopetarius</name>
    <dbReference type="NCBI Taxonomy" id="280406"/>
    <lineage>
        <taxon>Eukaryota</taxon>
        <taxon>Metazoa</taxon>
        <taxon>Ecdysozoa</taxon>
        <taxon>Arthropoda</taxon>
        <taxon>Chelicerata</taxon>
        <taxon>Arachnida</taxon>
        <taxon>Araneae</taxon>
        <taxon>Araneomorphae</taxon>
        <taxon>Entelegynae</taxon>
        <taxon>Araneoidea</taxon>
        <taxon>Araneidae</taxon>
        <taxon>Larinioides</taxon>
    </lineage>
</organism>
<dbReference type="EMBL" id="CAXIEN010000190">
    <property type="protein sequence ID" value="CAL1285346.1"/>
    <property type="molecule type" value="Genomic_DNA"/>
</dbReference>
<keyword evidence="6" id="KW-1133">Transmembrane helix</keyword>
<keyword evidence="4" id="KW-0325">Glycoprotein</keyword>
<dbReference type="InterPro" id="IPR035976">
    <property type="entry name" value="Sushi/SCR/CCP_sf"/>
</dbReference>
<dbReference type="Proteomes" id="UP001497382">
    <property type="component" value="Unassembled WGS sequence"/>
</dbReference>
<dbReference type="AlphaFoldDB" id="A0AAV2AMX2"/>
<evidence type="ECO:0000259" key="8">
    <source>
        <dbReference type="PROSITE" id="PS50923"/>
    </source>
</evidence>
<keyword evidence="1 5" id="KW-0768">Sushi</keyword>
<feature type="domain" description="Sushi" evidence="8">
    <location>
        <begin position="26"/>
        <end position="92"/>
    </location>
</feature>
<protein>
    <recommendedName>
        <fullName evidence="8">Sushi domain-containing protein</fullName>
    </recommendedName>
</protein>